<keyword evidence="1" id="KW-0378">Hydrolase</keyword>
<name>A0ABS7BVR8_9BACL</name>
<sequence length="331" mass="36791">METINKLINRWVQDNRIPGAVLDIRFKGRQRVQASYGSAELTTLYDVASLTKVVVTLPAVMNLLQASKLSLSDPVQKYIPEFRHEKVTIGHCLQHTSGLPSSLPGYRERYAARDVRQEILSQALDFEPGERVQYSDLGMILAGWMISRISGKSLDVFAKDEIFKKLGMADSCFNPPAAWKDRIAPTEWDGSKYIAGEVHDETCYRLGGVSGSAGLFSSAGDLSLYAQCWLYPERYSLLTRGWVESCTKSPFEGRGIGWQVQDGRDSTLACGPAWPIGSFGHTGFTGTSLWIDPVREITVVFLTNAVHYGRDNPIKQLRPILHEAVMASLID</sequence>
<dbReference type="Pfam" id="PF00144">
    <property type="entry name" value="Beta-lactamase"/>
    <property type="match status" value="1"/>
</dbReference>
<protein>
    <submittedName>
        <fullName evidence="3">Beta-lactamase family protein</fullName>
    </submittedName>
</protein>
<dbReference type="Proteomes" id="UP001519887">
    <property type="component" value="Unassembled WGS sequence"/>
</dbReference>
<dbReference type="PANTHER" id="PTHR43283">
    <property type="entry name" value="BETA-LACTAMASE-RELATED"/>
    <property type="match status" value="1"/>
</dbReference>
<dbReference type="SUPFAM" id="SSF56601">
    <property type="entry name" value="beta-lactamase/transpeptidase-like"/>
    <property type="match status" value="1"/>
</dbReference>
<evidence type="ECO:0000259" key="2">
    <source>
        <dbReference type="Pfam" id="PF00144"/>
    </source>
</evidence>
<keyword evidence="4" id="KW-1185">Reference proteome</keyword>
<organism evidence="3 4">
    <name type="scientific">Paenibacillus sepulcri</name>
    <dbReference type="NCBI Taxonomy" id="359917"/>
    <lineage>
        <taxon>Bacteria</taxon>
        <taxon>Bacillati</taxon>
        <taxon>Bacillota</taxon>
        <taxon>Bacilli</taxon>
        <taxon>Bacillales</taxon>
        <taxon>Paenibacillaceae</taxon>
        <taxon>Paenibacillus</taxon>
    </lineage>
</organism>
<dbReference type="InterPro" id="IPR012338">
    <property type="entry name" value="Beta-lactam/transpept-like"/>
</dbReference>
<evidence type="ECO:0000313" key="4">
    <source>
        <dbReference type="Proteomes" id="UP001519887"/>
    </source>
</evidence>
<proteinExistence type="predicted"/>
<dbReference type="Gene3D" id="3.40.710.10">
    <property type="entry name" value="DD-peptidase/beta-lactamase superfamily"/>
    <property type="match status" value="1"/>
</dbReference>
<reference evidence="3 4" key="1">
    <citation type="submission" date="2021-07" db="EMBL/GenBank/DDBJ databases">
        <title>Paenibacillus radiodurans sp. nov., isolated from the southeastern edge of Tengger Desert.</title>
        <authorList>
            <person name="Zhang G."/>
        </authorList>
    </citation>
    <scope>NUCLEOTIDE SEQUENCE [LARGE SCALE GENOMIC DNA]</scope>
    <source>
        <strain evidence="3 4">CCM 7311</strain>
    </source>
</reference>
<feature type="domain" description="Beta-lactamase-related" evidence="2">
    <location>
        <begin position="5"/>
        <end position="312"/>
    </location>
</feature>
<dbReference type="RefSeq" id="WP_210045056.1">
    <property type="nucleotide sequence ID" value="NZ_JBHLVU010000019.1"/>
</dbReference>
<dbReference type="InterPro" id="IPR001466">
    <property type="entry name" value="Beta-lactam-related"/>
</dbReference>
<evidence type="ECO:0000256" key="1">
    <source>
        <dbReference type="ARBA" id="ARBA00022801"/>
    </source>
</evidence>
<accession>A0ABS7BVR8</accession>
<dbReference type="PANTHER" id="PTHR43283:SF11">
    <property type="entry name" value="BETA-LACTAMASE-RELATED DOMAIN-CONTAINING PROTEIN"/>
    <property type="match status" value="1"/>
</dbReference>
<dbReference type="InterPro" id="IPR050789">
    <property type="entry name" value="Diverse_Enzym_Activities"/>
</dbReference>
<evidence type="ECO:0000313" key="3">
    <source>
        <dbReference type="EMBL" id="MBW7452581.1"/>
    </source>
</evidence>
<gene>
    <name evidence="3" type="ORF">K0U00_00815</name>
</gene>
<comment type="caution">
    <text evidence="3">The sequence shown here is derived from an EMBL/GenBank/DDBJ whole genome shotgun (WGS) entry which is preliminary data.</text>
</comment>
<dbReference type="EMBL" id="JAHZIK010000006">
    <property type="protein sequence ID" value="MBW7452581.1"/>
    <property type="molecule type" value="Genomic_DNA"/>
</dbReference>